<dbReference type="Pfam" id="PF06170">
    <property type="entry name" value="DUF983"/>
    <property type="match status" value="1"/>
</dbReference>
<reference evidence="4" key="1">
    <citation type="submission" date="2019-10" db="EMBL/GenBank/DDBJ databases">
        <title>Lacipirellula parvula gen. nov., sp. nov., representing a lineage of planctomycetes widespread in freshwater anoxic habitats, and description of the family Lacipirellulaceae.</title>
        <authorList>
            <person name="Dedysh S.N."/>
            <person name="Kulichevskaya I.S."/>
            <person name="Beletsky A.V."/>
            <person name="Rakitin A.L."/>
            <person name="Mardanov A.V."/>
            <person name="Ivanova A.A."/>
            <person name="Saltykova V.X."/>
            <person name="Rijpstra W.I.C."/>
            <person name="Sinninghe Damste J.S."/>
            <person name="Ravin N.V."/>
        </authorList>
    </citation>
    <scope>NUCLEOTIDE SEQUENCE [LARGE SCALE GENOMIC DNA]</scope>
    <source>
        <strain evidence="4">PX69</strain>
    </source>
</reference>
<organism evidence="3 4">
    <name type="scientific">Lacipirellula parvula</name>
    <dbReference type="NCBI Taxonomy" id="2650471"/>
    <lineage>
        <taxon>Bacteria</taxon>
        <taxon>Pseudomonadati</taxon>
        <taxon>Planctomycetota</taxon>
        <taxon>Planctomycetia</taxon>
        <taxon>Pirellulales</taxon>
        <taxon>Lacipirellulaceae</taxon>
        <taxon>Lacipirellula</taxon>
    </lineage>
</organism>
<proteinExistence type="predicted"/>
<keyword evidence="4" id="KW-1185">Reference proteome</keyword>
<protein>
    <recommendedName>
        <fullName evidence="5">DUF983 domain-containing protein</fullName>
    </recommendedName>
</protein>
<evidence type="ECO:0000313" key="3">
    <source>
        <dbReference type="EMBL" id="BBO35016.1"/>
    </source>
</evidence>
<dbReference type="EMBL" id="AP021861">
    <property type="protein sequence ID" value="BBO35016.1"/>
    <property type="molecule type" value="Genomic_DNA"/>
</dbReference>
<name>A0A5K7XKH4_9BACT</name>
<evidence type="ECO:0008006" key="5">
    <source>
        <dbReference type="Google" id="ProtNLM"/>
    </source>
</evidence>
<dbReference type="AlphaFoldDB" id="A0A5K7XKH4"/>
<evidence type="ECO:0000313" key="4">
    <source>
        <dbReference type="Proteomes" id="UP000326837"/>
    </source>
</evidence>
<dbReference type="InterPro" id="IPR009325">
    <property type="entry name" value="DUF983"/>
</dbReference>
<evidence type="ECO:0000256" key="2">
    <source>
        <dbReference type="SAM" id="Phobius"/>
    </source>
</evidence>
<dbReference type="KEGG" id="lpav:PLANPX_4628"/>
<keyword evidence="2" id="KW-0472">Membrane</keyword>
<feature type="transmembrane region" description="Helical" evidence="2">
    <location>
        <begin position="61"/>
        <end position="83"/>
    </location>
</feature>
<keyword evidence="2" id="KW-0812">Transmembrane</keyword>
<dbReference type="RefSeq" id="WP_152100485.1">
    <property type="nucleotide sequence ID" value="NZ_AP021861.1"/>
</dbReference>
<feature type="transmembrane region" description="Helical" evidence="2">
    <location>
        <begin position="95"/>
        <end position="114"/>
    </location>
</feature>
<dbReference type="Proteomes" id="UP000326837">
    <property type="component" value="Chromosome"/>
</dbReference>
<accession>A0A5K7XKH4</accession>
<evidence type="ECO:0000256" key="1">
    <source>
        <dbReference type="SAM" id="MobiDB-lite"/>
    </source>
</evidence>
<sequence length="154" mass="17367">MNSSESNRMATNKPIGGVATMLRGLRLRCPCCGMGPIFNGWFAMNDRCAECGRLFDRAPGYLLGSIYFNYGVTAVLVVIAYFSLYFTETLSGKQLLWLLTAFGGVFPLWFFRYARGLWIAFDERWDPWPNEEEARRGERKVRGGAEKRDAPAGG</sequence>
<gene>
    <name evidence="3" type="ORF">PLANPX_4628</name>
</gene>
<feature type="region of interest" description="Disordered" evidence="1">
    <location>
        <begin position="131"/>
        <end position="154"/>
    </location>
</feature>
<keyword evidence="2" id="KW-1133">Transmembrane helix</keyword>